<reference evidence="1 2" key="1">
    <citation type="submission" date="2019-03" db="EMBL/GenBank/DDBJ databases">
        <title>Genomic Encyclopedia of Type Strains, Phase IV (KMG-IV): sequencing the most valuable type-strain genomes for metagenomic binning, comparative biology and taxonomic classification.</title>
        <authorList>
            <person name="Goeker M."/>
        </authorList>
    </citation>
    <scope>NUCLEOTIDE SEQUENCE [LARGE SCALE GENOMIC DNA]</scope>
    <source>
        <strain evidence="1 2">DSM 21667</strain>
    </source>
</reference>
<proteinExistence type="predicted"/>
<protein>
    <submittedName>
        <fullName evidence="1">Uncharacterized protein DUF4150</fullName>
    </submittedName>
</protein>
<dbReference type="AlphaFoldDB" id="A0A4R6YF61"/>
<sequence length="411" mass="44381">MGRPTHVYANGNEIATKATTGQASACFPDVCFSPPPPPPAPKVGVPVPYPNTCFARDLTKGSRTVLIRRKLIAKEDKSYFRTSYGDEPATPAFKKGLITSKIKGKCFFVRWSPNVKVESKCVDRHCDMVTHNHSNPPNALLQAYIARQSMDTEKCADDKKKIDDNCGPKPDSTQKPEKYNWVKEHCGDMANRPGERSDVDAAVDTANAKSDPCLNARKCQLVPYSATSNHKKTDNPKQGGCCPGQTGHHLLPDGMFRKPEGKAAAVAAWVAEKEGRDEKKMPRNKLPTEDCWDGYTEGGGLTICAEGGNPGGGSHDALHEKTKETLSGYLGTSRTIPYTEARDKVSDIVAEEFGCKASCIAEQLDSAYGPMRKQSEECGSLGSATVLAHSGMSGDSKRAMNAGRIGAIGNR</sequence>
<dbReference type="Pfam" id="PF13665">
    <property type="entry name" value="Tox-PAAR-like"/>
    <property type="match status" value="1"/>
</dbReference>
<gene>
    <name evidence="1" type="ORF">DFR29_1445</name>
</gene>
<evidence type="ECO:0000313" key="2">
    <source>
        <dbReference type="Proteomes" id="UP000295293"/>
    </source>
</evidence>
<keyword evidence="2" id="KW-1185">Reference proteome</keyword>
<dbReference type="OrthoDB" id="8073614at2"/>
<dbReference type="Proteomes" id="UP000295293">
    <property type="component" value="Unassembled WGS sequence"/>
</dbReference>
<dbReference type="EMBL" id="SNZH01000044">
    <property type="protein sequence ID" value="TDR34749.1"/>
    <property type="molecule type" value="Genomic_DNA"/>
</dbReference>
<comment type="caution">
    <text evidence="1">The sequence shown here is derived from an EMBL/GenBank/DDBJ whole genome shotgun (WGS) entry which is preliminary data.</text>
</comment>
<organism evidence="1 2">
    <name type="scientific">Tahibacter aquaticus</name>
    <dbReference type="NCBI Taxonomy" id="520092"/>
    <lineage>
        <taxon>Bacteria</taxon>
        <taxon>Pseudomonadati</taxon>
        <taxon>Pseudomonadota</taxon>
        <taxon>Gammaproteobacteria</taxon>
        <taxon>Lysobacterales</taxon>
        <taxon>Rhodanobacteraceae</taxon>
        <taxon>Tahibacter</taxon>
    </lineage>
</organism>
<dbReference type="RefSeq" id="WP_133822058.1">
    <property type="nucleotide sequence ID" value="NZ_SNZH01000044.1"/>
</dbReference>
<accession>A0A4R6YF61</accession>
<name>A0A4R6YF61_9GAMM</name>
<evidence type="ECO:0000313" key="1">
    <source>
        <dbReference type="EMBL" id="TDR34749.1"/>
    </source>
</evidence>